<feature type="transmembrane region" description="Helical" evidence="8">
    <location>
        <begin position="192"/>
        <end position="208"/>
    </location>
</feature>
<protein>
    <recommendedName>
        <fullName evidence="8">Probable membrane transporter protein</fullName>
    </recommendedName>
</protein>
<organism evidence="9 11">
    <name type="scientific">Marinobacter adhaerens</name>
    <dbReference type="NCBI Taxonomy" id="1033846"/>
    <lineage>
        <taxon>Bacteria</taxon>
        <taxon>Pseudomonadati</taxon>
        <taxon>Pseudomonadota</taxon>
        <taxon>Gammaproteobacteria</taxon>
        <taxon>Pseudomonadales</taxon>
        <taxon>Marinobacteraceae</taxon>
        <taxon>Marinobacter</taxon>
    </lineage>
</organism>
<comment type="caution">
    <text evidence="9">The sequence shown here is derived from an EMBL/GenBank/DDBJ whole genome shotgun (WGS) entry which is preliminary data.</text>
</comment>
<evidence type="ECO:0000256" key="7">
    <source>
        <dbReference type="ARBA" id="ARBA00023136"/>
    </source>
</evidence>
<dbReference type="PANTHER" id="PTHR30269:SF38">
    <property type="entry name" value="SULFITE EXPORTER TAUE_SAFE"/>
    <property type="match status" value="1"/>
</dbReference>
<dbReference type="InterPro" id="IPR052017">
    <property type="entry name" value="TSUP"/>
</dbReference>
<keyword evidence="4 8" id="KW-1003">Cell membrane</keyword>
<gene>
    <name evidence="9" type="ORF">DC045_12280</name>
    <name evidence="10" type="ORF">FH752_17250</name>
</gene>
<name>A0A349T5P9_9GAMM</name>
<keyword evidence="7 8" id="KW-0472">Membrane</keyword>
<reference evidence="10 12" key="2">
    <citation type="submission" date="2019-06" db="EMBL/GenBank/DDBJ databases">
        <title>Enrichment of Autotrophic Halophilic Microorganisms from Red Sea Brine Pool Using Microbial Electrosynthesis System.</title>
        <authorList>
            <person name="Alqahtani M.F."/>
            <person name="Bajracharya S."/>
            <person name="Katuri K.P."/>
            <person name="Ali M."/>
            <person name="Saikaly P.E."/>
        </authorList>
    </citation>
    <scope>NUCLEOTIDE SEQUENCE [LARGE SCALE GENOMIC DNA]</scope>
    <source>
        <strain evidence="10">MES15</strain>
    </source>
</reference>
<evidence type="ECO:0000313" key="12">
    <source>
        <dbReference type="Proteomes" id="UP000431462"/>
    </source>
</evidence>
<comment type="similarity">
    <text evidence="2 8">Belongs to the 4-toluene sulfonate uptake permease (TSUP) (TC 2.A.102) family.</text>
</comment>
<keyword evidence="6 8" id="KW-1133">Transmembrane helix</keyword>
<reference evidence="9 11" key="1">
    <citation type="journal article" date="2018" name="Nat. Biotechnol.">
        <title>A standardized bacterial taxonomy based on genome phylogeny substantially revises the tree of life.</title>
        <authorList>
            <person name="Parks D.H."/>
            <person name="Chuvochina M."/>
            <person name="Waite D.W."/>
            <person name="Rinke C."/>
            <person name="Skarshewski A."/>
            <person name="Chaumeil P.A."/>
            <person name="Hugenholtz P."/>
        </authorList>
    </citation>
    <scope>NUCLEOTIDE SEQUENCE [LARGE SCALE GENOMIC DNA]</scope>
    <source>
        <strain evidence="9">UBA9380</strain>
    </source>
</reference>
<evidence type="ECO:0000256" key="1">
    <source>
        <dbReference type="ARBA" id="ARBA00004651"/>
    </source>
</evidence>
<keyword evidence="5 8" id="KW-0812">Transmembrane</keyword>
<feature type="transmembrane region" description="Helical" evidence="8">
    <location>
        <begin position="33"/>
        <end position="57"/>
    </location>
</feature>
<feature type="transmembrane region" description="Helical" evidence="8">
    <location>
        <begin position="69"/>
        <end position="93"/>
    </location>
</feature>
<dbReference type="EMBL" id="DNNA01000195">
    <property type="protein sequence ID" value="HBC35059.1"/>
    <property type="molecule type" value="Genomic_DNA"/>
</dbReference>
<comment type="subcellular location">
    <subcellularLocation>
        <location evidence="1 8">Cell membrane</location>
        <topology evidence="1 8">Multi-pass membrane protein</topology>
    </subcellularLocation>
</comment>
<feature type="transmembrane region" description="Helical" evidence="8">
    <location>
        <begin position="99"/>
        <end position="116"/>
    </location>
</feature>
<dbReference type="GO" id="GO:0005886">
    <property type="term" value="C:plasma membrane"/>
    <property type="evidence" value="ECO:0007669"/>
    <property type="project" value="UniProtKB-SubCell"/>
</dbReference>
<dbReference type="Pfam" id="PF01925">
    <property type="entry name" value="TauE"/>
    <property type="match status" value="1"/>
</dbReference>
<evidence type="ECO:0000313" key="11">
    <source>
        <dbReference type="Proteomes" id="UP000263489"/>
    </source>
</evidence>
<keyword evidence="3" id="KW-0813">Transport</keyword>
<dbReference type="PANTHER" id="PTHR30269">
    <property type="entry name" value="TRANSMEMBRANE PROTEIN YFCA"/>
    <property type="match status" value="1"/>
</dbReference>
<dbReference type="InterPro" id="IPR002781">
    <property type="entry name" value="TM_pro_TauE-like"/>
</dbReference>
<sequence>MELDAISLILLALAIPASFIVSAAAGLGGSLILVPAMMMAIGTKEGIAVAALLLACNNVAKVTVYRKTLPWRASGAVIIAVLLGTALGATLMLKLPELWIRYAVALVIVVTLVWEFSPYHRAKKAWGVGLAFCSGATSGISGTSGPLKGVALRSLQLERFYFVGAASLVSLVGDTTKAVVFSQSGLLQTEHLVLAGILVPVMAGCTLLGRTINRKLGERWYSVLFWTVMGGYILRLVT</sequence>
<evidence type="ECO:0000313" key="9">
    <source>
        <dbReference type="EMBL" id="HBC35059.1"/>
    </source>
</evidence>
<accession>A0A349T5P9</accession>
<evidence type="ECO:0000313" key="10">
    <source>
        <dbReference type="EMBL" id="MTJ00360.1"/>
    </source>
</evidence>
<evidence type="ECO:0000256" key="5">
    <source>
        <dbReference type="ARBA" id="ARBA00022692"/>
    </source>
</evidence>
<dbReference type="Proteomes" id="UP000431462">
    <property type="component" value="Unassembled WGS sequence"/>
</dbReference>
<evidence type="ECO:0000256" key="8">
    <source>
        <dbReference type="RuleBase" id="RU363041"/>
    </source>
</evidence>
<feature type="transmembrane region" description="Helical" evidence="8">
    <location>
        <begin position="220"/>
        <end position="237"/>
    </location>
</feature>
<dbReference type="AlphaFoldDB" id="A0A349T5P9"/>
<evidence type="ECO:0000256" key="4">
    <source>
        <dbReference type="ARBA" id="ARBA00022475"/>
    </source>
</evidence>
<evidence type="ECO:0000256" key="2">
    <source>
        <dbReference type="ARBA" id="ARBA00009142"/>
    </source>
</evidence>
<evidence type="ECO:0000256" key="6">
    <source>
        <dbReference type="ARBA" id="ARBA00022989"/>
    </source>
</evidence>
<dbReference type="Proteomes" id="UP000263489">
    <property type="component" value="Unassembled WGS sequence"/>
</dbReference>
<evidence type="ECO:0000256" key="3">
    <source>
        <dbReference type="ARBA" id="ARBA00022448"/>
    </source>
</evidence>
<dbReference type="EMBL" id="VENC01000018">
    <property type="protein sequence ID" value="MTJ00360.1"/>
    <property type="molecule type" value="Genomic_DNA"/>
</dbReference>
<proteinExistence type="inferred from homology"/>